<proteinExistence type="predicted"/>
<dbReference type="Proteomes" id="UP000615446">
    <property type="component" value="Unassembled WGS sequence"/>
</dbReference>
<accession>A0A8H3L1Z1</accession>
<sequence>MEKKLRIYVNAKKWLNQLDQIEQILLKTPTSSSFNQLNFKSEYFQYGYDLTESIQLTFCSAYIEITELVEIKETGETATVKVIDLEAITSSEVFTIIIQSASTSRSDGVTLPAKNYSVTISELDKLLLAIQNNIVALLEDEEINANDYNKKEKIVKRKKKESNSDN</sequence>
<evidence type="ECO:0000313" key="2">
    <source>
        <dbReference type="Proteomes" id="UP000615446"/>
    </source>
</evidence>
<dbReference type="AlphaFoldDB" id="A0A8H3L1Z1"/>
<dbReference type="OrthoDB" id="2437624at2759"/>
<evidence type="ECO:0000313" key="1">
    <source>
        <dbReference type="EMBL" id="GES77789.1"/>
    </source>
</evidence>
<gene>
    <name evidence="1" type="ORF">RCL2_000512400</name>
</gene>
<protein>
    <submittedName>
        <fullName evidence="1">Uncharacterized protein</fullName>
    </submittedName>
</protein>
<dbReference type="EMBL" id="BLAL01000034">
    <property type="protein sequence ID" value="GES77789.1"/>
    <property type="molecule type" value="Genomic_DNA"/>
</dbReference>
<name>A0A8H3L1Z1_9GLOM</name>
<comment type="caution">
    <text evidence="1">The sequence shown here is derived from an EMBL/GenBank/DDBJ whole genome shotgun (WGS) entry which is preliminary data.</text>
</comment>
<organism evidence="1 2">
    <name type="scientific">Rhizophagus clarus</name>
    <dbReference type="NCBI Taxonomy" id="94130"/>
    <lineage>
        <taxon>Eukaryota</taxon>
        <taxon>Fungi</taxon>
        <taxon>Fungi incertae sedis</taxon>
        <taxon>Mucoromycota</taxon>
        <taxon>Glomeromycotina</taxon>
        <taxon>Glomeromycetes</taxon>
        <taxon>Glomerales</taxon>
        <taxon>Glomeraceae</taxon>
        <taxon>Rhizophagus</taxon>
    </lineage>
</organism>
<reference evidence="1" key="1">
    <citation type="submission" date="2019-10" db="EMBL/GenBank/DDBJ databases">
        <title>Conservation and host-specific expression of non-tandemly repeated heterogenous ribosome RNA gene in arbuscular mycorrhizal fungi.</title>
        <authorList>
            <person name="Maeda T."/>
            <person name="Kobayashi Y."/>
            <person name="Nakagawa T."/>
            <person name="Ezawa T."/>
            <person name="Yamaguchi K."/>
            <person name="Bino T."/>
            <person name="Nishimoto Y."/>
            <person name="Shigenobu S."/>
            <person name="Kawaguchi M."/>
        </authorList>
    </citation>
    <scope>NUCLEOTIDE SEQUENCE</scope>
    <source>
        <strain evidence="1">HR1</strain>
    </source>
</reference>